<evidence type="ECO:0000313" key="3">
    <source>
        <dbReference type="Proteomes" id="UP001266305"/>
    </source>
</evidence>
<sequence>MDSMRIIPPAQPYVTESSGLTPGSQFQEFQDINSVELTLRPPTEDTKSAELAPKPWLQDVRSENIAPVLLFEDVKTPQMVECRKLIPETHVQGMKYGELTKGTQLQAVKAAEMSPKPNHQATEPKRLTPWHQASESLEMISEPGSQGKEAKLTSDTRHQVEKSIGLTQPSLGATPGPLSQTSESVEISSVSFQDTLKTMHQLGKAMGETSVSQHTTKESLDLIPGSEIQSVKSEVLTTEPQPLDMKFVHGNLEPCSEITELSDTHPTSEHEDTENVGLPLHQVGKTRGVIPLPLDSETGVLELTPGPDMQYEKSEPLLQNLKSAELTSESSPLVIRFKKLITEPKPHGMDLTPGPQVQGGKSMQLDLESQL</sequence>
<feature type="compositionally biased region" description="Polar residues" evidence="1">
    <location>
        <begin position="165"/>
        <end position="181"/>
    </location>
</feature>
<organism evidence="2 3">
    <name type="scientific">Saguinus oedipus</name>
    <name type="common">Cotton-top tamarin</name>
    <name type="synonym">Oedipomidas oedipus</name>
    <dbReference type="NCBI Taxonomy" id="9490"/>
    <lineage>
        <taxon>Eukaryota</taxon>
        <taxon>Metazoa</taxon>
        <taxon>Chordata</taxon>
        <taxon>Craniata</taxon>
        <taxon>Vertebrata</taxon>
        <taxon>Euteleostomi</taxon>
        <taxon>Mammalia</taxon>
        <taxon>Eutheria</taxon>
        <taxon>Euarchontoglires</taxon>
        <taxon>Primates</taxon>
        <taxon>Haplorrhini</taxon>
        <taxon>Platyrrhini</taxon>
        <taxon>Cebidae</taxon>
        <taxon>Callitrichinae</taxon>
        <taxon>Saguinus</taxon>
    </lineage>
</organism>
<proteinExistence type="predicted"/>
<comment type="caution">
    <text evidence="2">The sequence shown here is derived from an EMBL/GenBank/DDBJ whole genome shotgun (WGS) entry which is preliminary data.</text>
</comment>
<feature type="region of interest" description="Disordered" evidence="1">
    <location>
        <begin position="140"/>
        <end position="181"/>
    </location>
</feature>
<feature type="compositionally biased region" description="Basic and acidic residues" evidence="1">
    <location>
        <begin position="148"/>
        <end position="161"/>
    </location>
</feature>
<gene>
    <name evidence="2" type="ORF">P7K49_028762</name>
</gene>
<dbReference type="EMBL" id="JASSZA010000015">
    <property type="protein sequence ID" value="KAK2092234.1"/>
    <property type="molecule type" value="Genomic_DNA"/>
</dbReference>
<reference evidence="2 3" key="1">
    <citation type="submission" date="2023-05" db="EMBL/GenBank/DDBJ databases">
        <title>B98-5 Cell Line De Novo Hybrid Assembly: An Optical Mapping Approach.</title>
        <authorList>
            <person name="Kananen K."/>
            <person name="Auerbach J.A."/>
            <person name="Kautto E."/>
            <person name="Blachly J.S."/>
        </authorList>
    </citation>
    <scope>NUCLEOTIDE SEQUENCE [LARGE SCALE GENOMIC DNA]</scope>
    <source>
        <strain evidence="2">B95-8</strain>
        <tissue evidence="2">Cell line</tissue>
    </source>
</reference>
<protein>
    <submittedName>
        <fullName evidence="2">Uncharacterized protein</fullName>
    </submittedName>
</protein>
<feature type="region of interest" description="Disordered" evidence="1">
    <location>
        <begin position="1"/>
        <end position="25"/>
    </location>
</feature>
<evidence type="ECO:0000313" key="2">
    <source>
        <dbReference type="EMBL" id="KAK2092234.1"/>
    </source>
</evidence>
<evidence type="ECO:0000256" key="1">
    <source>
        <dbReference type="SAM" id="MobiDB-lite"/>
    </source>
</evidence>
<feature type="region of interest" description="Disordered" evidence="1">
    <location>
        <begin position="343"/>
        <end position="371"/>
    </location>
</feature>
<dbReference type="Proteomes" id="UP001266305">
    <property type="component" value="Unassembled WGS sequence"/>
</dbReference>
<name>A0ABQ9U593_SAGOE</name>
<feature type="compositionally biased region" description="Polar residues" evidence="1">
    <location>
        <begin position="14"/>
        <end position="25"/>
    </location>
</feature>
<accession>A0ABQ9U593</accession>
<keyword evidence="3" id="KW-1185">Reference proteome</keyword>